<feature type="region of interest" description="Disordered" evidence="1">
    <location>
        <begin position="195"/>
        <end position="285"/>
    </location>
</feature>
<dbReference type="PaxDb" id="2850-Phatr44213"/>
<keyword evidence="3" id="KW-1185">Reference proteome</keyword>
<dbReference type="OrthoDB" id="49516at2759"/>
<organism evidence="2 3">
    <name type="scientific">Phaeodactylum tricornutum (strain CCAP 1055/1)</name>
    <dbReference type="NCBI Taxonomy" id="556484"/>
    <lineage>
        <taxon>Eukaryota</taxon>
        <taxon>Sar</taxon>
        <taxon>Stramenopiles</taxon>
        <taxon>Ochrophyta</taxon>
        <taxon>Bacillariophyta</taxon>
        <taxon>Bacillariophyceae</taxon>
        <taxon>Bacillariophycidae</taxon>
        <taxon>Naviculales</taxon>
        <taxon>Phaeodactylaceae</taxon>
        <taxon>Phaeodactylum</taxon>
    </lineage>
</organism>
<feature type="compositionally biased region" description="Basic and acidic residues" evidence="1">
    <location>
        <begin position="239"/>
        <end position="255"/>
    </location>
</feature>
<feature type="compositionally biased region" description="Basic and acidic residues" evidence="1">
    <location>
        <begin position="271"/>
        <end position="280"/>
    </location>
</feature>
<dbReference type="EMBL" id="CP001142">
    <property type="protein sequence ID" value="ACI65977.1"/>
    <property type="molecule type" value="Genomic_DNA"/>
</dbReference>
<dbReference type="AlphaFoldDB" id="B5Y5Q8"/>
<evidence type="ECO:0000313" key="3">
    <source>
        <dbReference type="Proteomes" id="UP000000759"/>
    </source>
</evidence>
<protein>
    <submittedName>
        <fullName evidence="2">Uncharacterized protein</fullName>
    </submittedName>
</protein>
<dbReference type="GeneID" id="7203930"/>
<sequence length="488" mass="55477">MGGASSKLDENNWSLADGKLRGVQDTVDGQPPIQQYEVYYMTKRAVNQREFNILDERDNLVFRTRAVRGTIACFDLMGSGRDDYILRVNVDIARRFWIISRFYVPSFEGQMPDKEATEKLAAQLDEDSQHDIGTGRKRLPILYKRCCITVSWSRYMMVAAHYGPPSIAMILSASQTDTEIDQDEQWMRDAAKISSRMKERQRIISNGKVEDLALTSSESDPPLPEPENSHFKRIPPPFIDKDETDKDVNAEKKLSCETSPSLPDIPPADQEVPHQSDKTNKPNSTTLLRSATISAETSMLNMQDWFRQQSQSIQAKSKAAFEAYAITKPKEVTNADLLEGVVQFERPLLRCQEIYNRFFGNHQTSLVSKEQVLDLLEQDREQHAKDHPEDNVSYLENDPLTRAERDILKENGGAFSSAAERLDANNDIGIFGAKYEQPLVGYWSWEHTLRTHQIKVHVAKGTDLALHVIMAVIASQVRFERHAIAMTI</sequence>
<accession>B5Y5Q8</accession>
<proteinExistence type="predicted"/>
<dbReference type="InParanoid" id="B5Y5Q8"/>
<reference evidence="2 3" key="1">
    <citation type="journal article" date="2008" name="Nature">
        <title>The Phaeodactylum genome reveals the evolutionary history of diatom genomes.</title>
        <authorList>
            <person name="Bowler C."/>
            <person name="Allen A.E."/>
            <person name="Badger J.H."/>
            <person name="Grimwood J."/>
            <person name="Jabbari K."/>
            <person name="Kuo A."/>
            <person name="Maheswari U."/>
            <person name="Martens C."/>
            <person name="Maumus F."/>
            <person name="Otillar R.P."/>
            <person name="Rayko E."/>
            <person name="Salamov A."/>
            <person name="Vandepoele K."/>
            <person name="Beszteri B."/>
            <person name="Gruber A."/>
            <person name="Heijde M."/>
            <person name="Katinka M."/>
            <person name="Mock T."/>
            <person name="Valentin K."/>
            <person name="Verret F."/>
            <person name="Berges J.A."/>
            <person name="Brownlee C."/>
            <person name="Cadoret J.P."/>
            <person name="Chiovitti A."/>
            <person name="Choi C.J."/>
            <person name="Coesel S."/>
            <person name="De Martino A."/>
            <person name="Detter J.C."/>
            <person name="Durkin C."/>
            <person name="Falciatore A."/>
            <person name="Fournet J."/>
            <person name="Haruta M."/>
            <person name="Huysman M.J."/>
            <person name="Jenkins B.D."/>
            <person name="Jiroutova K."/>
            <person name="Jorgensen R.E."/>
            <person name="Joubert Y."/>
            <person name="Kaplan A."/>
            <person name="Kroger N."/>
            <person name="Kroth P.G."/>
            <person name="La Roche J."/>
            <person name="Lindquist E."/>
            <person name="Lommer M."/>
            <person name="Martin-Jezequel V."/>
            <person name="Lopez P.J."/>
            <person name="Lucas S."/>
            <person name="Mangogna M."/>
            <person name="McGinnis K."/>
            <person name="Medlin L.K."/>
            <person name="Montsant A."/>
            <person name="Oudot-Le Secq M.P."/>
            <person name="Napoli C."/>
            <person name="Obornik M."/>
            <person name="Parker M.S."/>
            <person name="Petit J.L."/>
            <person name="Porcel B.M."/>
            <person name="Poulsen N."/>
            <person name="Robison M."/>
            <person name="Rychlewski L."/>
            <person name="Rynearson T.A."/>
            <person name="Schmutz J."/>
            <person name="Shapiro H."/>
            <person name="Siaut M."/>
            <person name="Stanley M."/>
            <person name="Sussman M.R."/>
            <person name="Taylor A.R."/>
            <person name="Vardi A."/>
            <person name="von Dassow P."/>
            <person name="Vyverman W."/>
            <person name="Willis A."/>
            <person name="Wyrwicz L.S."/>
            <person name="Rokhsar D.S."/>
            <person name="Weissenbach J."/>
            <person name="Armbrust E.V."/>
            <person name="Green B.R."/>
            <person name="Van de Peer Y."/>
            <person name="Grigoriev I.V."/>
        </authorList>
    </citation>
    <scope>NUCLEOTIDE SEQUENCE [LARGE SCALE GENOMIC DNA]</scope>
    <source>
        <strain evidence="2 3">CCAP 1055/1</strain>
    </source>
</reference>
<gene>
    <name evidence="2" type="ORF">PHATR_44213</name>
</gene>
<evidence type="ECO:0000256" key="1">
    <source>
        <dbReference type="SAM" id="MobiDB-lite"/>
    </source>
</evidence>
<dbReference type="HOGENOM" id="CLU_559577_0_0_1"/>
<evidence type="ECO:0000313" key="2">
    <source>
        <dbReference type="EMBL" id="ACI65977.1"/>
    </source>
</evidence>
<name>B5Y5Q8_PHATC</name>
<dbReference type="Proteomes" id="UP000000759">
    <property type="component" value="Chromosome 3"/>
</dbReference>
<dbReference type="KEGG" id="pti:PHATR_44213"/>
<dbReference type="RefSeq" id="XP_002186507.1">
    <property type="nucleotide sequence ID" value="XM_002186471.1"/>
</dbReference>
<reference evidence="3" key="2">
    <citation type="submission" date="2008-08" db="EMBL/GenBank/DDBJ databases">
        <authorList>
            <consortium name="Diatom Consortium"/>
            <person name="Grigoriev I."/>
            <person name="Grimwood J."/>
            <person name="Kuo A."/>
            <person name="Otillar R.P."/>
            <person name="Salamov A."/>
            <person name="Detter J.C."/>
            <person name="Lindquist E."/>
            <person name="Shapiro H."/>
            <person name="Lucas S."/>
            <person name="Glavina del Rio T."/>
            <person name="Pitluck S."/>
            <person name="Rokhsar D."/>
            <person name="Bowler C."/>
        </authorList>
    </citation>
    <scope>GENOME REANNOTATION</scope>
    <source>
        <strain evidence="3">CCAP 1055/1</strain>
    </source>
</reference>